<dbReference type="AlphaFoldDB" id="A0A9C6T6J3"/>
<dbReference type="GO" id="GO:0005770">
    <property type="term" value="C:late endosome"/>
    <property type="evidence" value="ECO:0007669"/>
    <property type="project" value="UniProtKB-ARBA"/>
</dbReference>
<dbReference type="PROSITE" id="PS51419">
    <property type="entry name" value="RAB"/>
    <property type="match status" value="1"/>
</dbReference>
<dbReference type="GO" id="GO:0005525">
    <property type="term" value="F:GTP binding"/>
    <property type="evidence" value="ECO:0007669"/>
    <property type="project" value="UniProtKB-KW"/>
</dbReference>
<dbReference type="GO" id="GO:0003924">
    <property type="term" value="F:GTPase activity"/>
    <property type="evidence" value="ECO:0007669"/>
    <property type="project" value="InterPro"/>
</dbReference>
<dbReference type="PROSITE" id="PS51421">
    <property type="entry name" value="RAS"/>
    <property type="match status" value="1"/>
</dbReference>
<dbReference type="SMART" id="SM00174">
    <property type="entry name" value="RHO"/>
    <property type="match status" value="1"/>
</dbReference>
<dbReference type="FunFam" id="3.40.50.300:FF:000751">
    <property type="entry name" value="Rab family GTPase, putative"/>
    <property type="match status" value="1"/>
</dbReference>
<sequence length="209" mass="23866">MSNRHIPILKVLLLGDMCVGKTSLMRRYVNKTFTSVYKNTVGADLGTKRLVINESLVNLQIWDTAGQEICGKLGTIFYRGADCCFLVFDVTSRKSFQNLSKWWEDFFSMAGIKNRDKFPLGVVGNKIDLENEREVSKREAQQWCKSFSVPYFECSAKDGSDVELAFESLAEKAVAIQDEKWVEPVTYFNESFVIVDAPPEKRRKKCDCN</sequence>
<dbReference type="Proteomes" id="UP000515160">
    <property type="component" value="Chromosome 2R"/>
</dbReference>
<gene>
    <name evidence="11" type="primary">LOC117574733</name>
</gene>
<dbReference type="InterPro" id="IPR027417">
    <property type="entry name" value="P-loop_NTPase"/>
</dbReference>
<dbReference type="PANTHER" id="PTHR47981:SF20">
    <property type="entry name" value="RAS-RELATED PROTEIN RAB-7A"/>
    <property type="match status" value="1"/>
</dbReference>
<proteinExistence type="inferred from homology"/>
<name>A0A9C6T6J3_DROAB</name>
<dbReference type="GeneID" id="117574733"/>
<accession>A0A9C6T6J3</accession>
<evidence type="ECO:0000313" key="11">
    <source>
        <dbReference type="RefSeq" id="XP_051862326.1"/>
    </source>
</evidence>
<reference evidence="11" key="1">
    <citation type="submission" date="2025-08" db="UniProtKB">
        <authorList>
            <consortium name="RefSeq"/>
        </authorList>
    </citation>
    <scope>IDENTIFICATION</scope>
    <source>
        <strain evidence="11">15112-1751.03</strain>
        <tissue evidence="11">Whole Adult</tissue>
    </source>
</reference>
<dbReference type="PANTHER" id="PTHR47981">
    <property type="entry name" value="RAB FAMILY"/>
    <property type="match status" value="1"/>
</dbReference>
<dbReference type="NCBIfam" id="TIGR00231">
    <property type="entry name" value="small_GTP"/>
    <property type="match status" value="1"/>
</dbReference>
<evidence type="ECO:0000256" key="5">
    <source>
        <dbReference type="ARBA" id="ARBA00023134"/>
    </source>
</evidence>
<dbReference type="GO" id="GO:0090385">
    <property type="term" value="P:phagosome-lysosome fusion"/>
    <property type="evidence" value="ECO:0007669"/>
    <property type="project" value="TreeGrafter"/>
</dbReference>
<evidence type="ECO:0000256" key="1">
    <source>
        <dbReference type="ARBA" id="ARBA00006270"/>
    </source>
</evidence>
<dbReference type="Pfam" id="PF00071">
    <property type="entry name" value="Ras"/>
    <property type="match status" value="1"/>
</dbReference>
<dbReference type="OrthoDB" id="1436450at2759"/>
<comment type="similarity">
    <text evidence="1">Belongs to the small GTPase superfamily. Rab family.</text>
</comment>
<dbReference type="RefSeq" id="XP_051862326.1">
    <property type="nucleotide sequence ID" value="XM_052006366.1"/>
</dbReference>
<keyword evidence="6" id="KW-0449">Lipoprotein</keyword>
<dbReference type="Gene3D" id="3.40.50.300">
    <property type="entry name" value="P-loop containing nucleotide triphosphate hydrolases"/>
    <property type="match status" value="1"/>
</dbReference>
<keyword evidence="10" id="KW-1185">Reference proteome</keyword>
<comment type="function">
    <text evidence="8">Controls vesicular trafficking from endosomes to the trans-Golgi network (TGN). Acts as a negative regulator of TLR9 signaling and can suppress TLR9-triggered TNFA, IL6, and IFNB production in macrophages by promoting TLR9 lysosomal degradation. Also negatively regulates TLR4 signaling in macrophages by promoting lysosomal degradation of TLR4. Promotes megakaryocytic differentiation by increasing NF-kappa-B-dependent IL6 production and subsequently enhancing the association of STAT3 with GATA1. Not involved in the regulation of the EGF- and EGFR degradation pathway.</text>
</comment>
<evidence type="ECO:0000313" key="10">
    <source>
        <dbReference type="Proteomes" id="UP000515160"/>
    </source>
</evidence>
<dbReference type="SMART" id="SM00175">
    <property type="entry name" value="RAB"/>
    <property type="match status" value="1"/>
</dbReference>
<keyword evidence="3" id="KW-0547">Nucleotide-binding</keyword>
<dbReference type="GO" id="GO:0015031">
    <property type="term" value="P:protein transport"/>
    <property type="evidence" value="ECO:0007669"/>
    <property type="project" value="UniProtKB-KW"/>
</dbReference>
<keyword evidence="7" id="KW-0636">Prenylation</keyword>
<dbReference type="InterPro" id="IPR005225">
    <property type="entry name" value="Small_GTP-bd"/>
</dbReference>
<dbReference type="SMART" id="SM00176">
    <property type="entry name" value="RAN"/>
    <property type="match status" value="1"/>
</dbReference>
<dbReference type="GO" id="GO:0045335">
    <property type="term" value="C:phagocytic vesicle"/>
    <property type="evidence" value="ECO:0007669"/>
    <property type="project" value="TreeGrafter"/>
</dbReference>
<evidence type="ECO:0000256" key="4">
    <source>
        <dbReference type="ARBA" id="ARBA00022927"/>
    </source>
</evidence>
<dbReference type="SMART" id="SM00173">
    <property type="entry name" value="RAS"/>
    <property type="match status" value="1"/>
</dbReference>
<dbReference type="PROSITE" id="PS51420">
    <property type="entry name" value="RHO"/>
    <property type="match status" value="1"/>
</dbReference>
<keyword evidence="2" id="KW-0813">Transport</keyword>
<evidence type="ECO:0000256" key="3">
    <source>
        <dbReference type="ARBA" id="ARBA00022741"/>
    </source>
</evidence>
<protein>
    <recommendedName>
        <fullName evidence="9">Ras-related protein Rab-7b</fullName>
    </recommendedName>
</protein>
<dbReference type="GO" id="GO:0002682">
    <property type="term" value="P:regulation of immune system process"/>
    <property type="evidence" value="ECO:0007669"/>
    <property type="project" value="UniProtKB-ARBA"/>
</dbReference>
<evidence type="ECO:0000256" key="2">
    <source>
        <dbReference type="ARBA" id="ARBA00022448"/>
    </source>
</evidence>
<keyword evidence="4" id="KW-0653">Protein transport</keyword>
<evidence type="ECO:0000256" key="7">
    <source>
        <dbReference type="ARBA" id="ARBA00023289"/>
    </source>
</evidence>
<organism evidence="10 11">
    <name type="scientific">Drosophila albomicans</name>
    <name type="common">Fruit fly</name>
    <dbReference type="NCBI Taxonomy" id="7291"/>
    <lineage>
        <taxon>Eukaryota</taxon>
        <taxon>Metazoa</taxon>
        <taxon>Ecdysozoa</taxon>
        <taxon>Arthropoda</taxon>
        <taxon>Hexapoda</taxon>
        <taxon>Insecta</taxon>
        <taxon>Pterygota</taxon>
        <taxon>Neoptera</taxon>
        <taxon>Endopterygota</taxon>
        <taxon>Diptera</taxon>
        <taxon>Brachycera</taxon>
        <taxon>Muscomorpha</taxon>
        <taxon>Ephydroidea</taxon>
        <taxon>Drosophilidae</taxon>
        <taxon>Drosophila</taxon>
    </lineage>
</organism>
<evidence type="ECO:0000256" key="6">
    <source>
        <dbReference type="ARBA" id="ARBA00023288"/>
    </source>
</evidence>
<dbReference type="SUPFAM" id="SSF52540">
    <property type="entry name" value="P-loop containing nucleoside triphosphate hydrolases"/>
    <property type="match status" value="1"/>
</dbReference>
<evidence type="ECO:0000256" key="9">
    <source>
        <dbReference type="ARBA" id="ARBA00067801"/>
    </source>
</evidence>
<keyword evidence="5" id="KW-0342">GTP-binding</keyword>
<evidence type="ECO:0000256" key="8">
    <source>
        <dbReference type="ARBA" id="ARBA00058158"/>
    </source>
</evidence>
<dbReference type="PRINTS" id="PR00449">
    <property type="entry name" value="RASTRNSFRMNG"/>
</dbReference>
<dbReference type="GO" id="GO:0005764">
    <property type="term" value="C:lysosome"/>
    <property type="evidence" value="ECO:0007669"/>
    <property type="project" value="TreeGrafter"/>
</dbReference>
<dbReference type="InterPro" id="IPR001806">
    <property type="entry name" value="Small_GTPase"/>
</dbReference>